<comment type="caution">
    <text evidence="2">The sequence shown here is derived from an EMBL/GenBank/DDBJ whole genome shotgun (WGS) entry which is preliminary data.</text>
</comment>
<dbReference type="InterPro" id="IPR000944">
    <property type="entry name" value="Tscrpt_reg_Rrf2"/>
</dbReference>
<accession>A0A7X4KAQ2</accession>
<dbReference type="Pfam" id="PF02082">
    <property type="entry name" value="Rrf2"/>
    <property type="match status" value="1"/>
</dbReference>
<dbReference type="AlphaFoldDB" id="A0A7X4KAQ2"/>
<evidence type="ECO:0000313" key="2">
    <source>
        <dbReference type="EMBL" id="MYM67311.1"/>
    </source>
</evidence>
<dbReference type="NCBIfam" id="TIGR00738">
    <property type="entry name" value="rrf2_super"/>
    <property type="match status" value="1"/>
</dbReference>
<dbReference type="PANTHER" id="PTHR33221">
    <property type="entry name" value="WINGED HELIX-TURN-HELIX TRANSCRIPTIONAL REGULATOR, RRF2 FAMILY"/>
    <property type="match status" value="1"/>
</dbReference>
<organism evidence="2 3">
    <name type="scientific">Duganella rivi</name>
    <dbReference type="NCBI Taxonomy" id="2666083"/>
    <lineage>
        <taxon>Bacteria</taxon>
        <taxon>Pseudomonadati</taxon>
        <taxon>Pseudomonadota</taxon>
        <taxon>Betaproteobacteria</taxon>
        <taxon>Burkholderiales</taxon>
        <taxon>Oxalobacteraceae</taxon>
        <taxon>Telluria group</taxon>
        <taxon>Duganella</taxon>
    </lineage>
</organism>
<evidence type="ECO:0000313" key="3">
    <source>
        <dbReference type="Proteomes" id="UP000450012"/>
    </source>
</evidence>
<dbReference type="RefSeq" id="WP_161014192.1">
    <property type="nucleotide sequence ID" value="NZ_WWCK01000003.1"/>
</dbReference>
<dbReference type="PANTHER" id="PTHR33221:SF4">
    <property type="entry name" value="HTH-TYPE TRANSCRIPTIONAL REPRESSOR NSRR"/>
    <property type="match status" value="1"/>
</dbReference>
<evidence type="ECO:0000256" key="1">
    <source>
        <dbReference type="ARBA" id="ARBA00023125"/>
    </source>
</evidence>
<name>A0A7X4KAQ2_9BURK</name>
<dbReference type="GO" id="GO:0003677">
    <property type="term" value="F:DNA binding"/>
    <property type="evidence" value="ECO:0007669"/>
    <property type="project" value="UniProtKB-KW"/>
</dbReference>
<sequence length="160" mass="17454">MRLTSFTEYSLRTLLYLAMHRDQLVTIQDIADTHSISKNHLMKVVYQLGVHGYVETVRGRHGGLRLKQEPGEINLGKVVRETETDFHMAECFAAGNTSCPLSSACRLKNALGMAASAFLATLDQQTLATLLPEPAPPAGQAPLHFHPLERKAAPAGFTTG</sequence>
<dbReference type="EMBL" id="WWCK01000003">
    <property type="protein sequence ID" value="MYM67311.1"/>
    <property type="molecule type" value="Genomic_DNA"/>
</dbReference>
<dbReference type="InterPro" id="IPR036388">
    <property type="entry name" value="WH-like_DNA-bd_sf"/>
</dbReference>
<keyword evidence="1" id="KW-0238">DNA-binding</keyword>
<dbReference type="Proteomes" id="UP000450012">
    <property type="component" value="Unassembled WGS sequence"/>
</dbReference>
<dbReference type="GO" id="GO:0005829">
    <property type="term" value="C:cytosol"/>
    <property type="evidence" value="ECO:0007669"/>
    <property type="project" value="TreeGrafter"/>
</dbReference>
<keyword evidence="3" id="KW-1185">Reference proteome</keyword>
<reference evidence="2 3" key="1">
    <citation type="submission" date="2019-12" db="EMBL/GenBank/DDBJ databases">
        <title>Novel species isolated from a subtropical stream in China.</title>
        <authorList>
            <person name="Lu H."/>
        </authorList>
    </citation>
    <scope>NUCLEOTIDE SEQUENCE [LARGE SCALE GENOMIC DNA]</scope>
    <source>
        <strain evidence="2 3">FT55W</strain>
    </source>
</reference>
<dbReference type="GO" id="GO:0003700">
    <property type="term" value="F:DNA-binding transcription factor activity"/>
    <property type="evidence" value="ECO:0007669"/>
    <property type="project" value="TreeGrafter"/>
</dbReference>
<gene>
    <name evidence="2" type="ORF">GTP45_10760</name>
</gene>
<dbReference type="SUPFAM" id="SSF46785">
    <property type="entry name" value="Winged helix' DNA-binding domain"/>
    <property type="match status" value="1"/>
</dbReference>
<dbReference type="PROSITE" id="PS51197">
    <property type="entry name" value="HTH_RRF2_2"/>
    <property type="match status" value="1"/>
</dbReference>
<protein>
    <submittedName>
        <fullName evidence="2">Rrf2 family transcriptional regulator</fullName>
    </submittedName>
</protein>
<dbReference type="InterPro" id="IPR036390">
    <property type="entry name" value="WH_DNA-bd_sf"/>
</dbReference>
<proteinExistence type="predicted"/>
<dbReference type="Gene3D" id="1.10.10.10">
    <property type="entry name" value="Winged helix-like DNA-binding domain superfamily/Winged helix DNA-binding domain"/>
    <property type="match status" value="1"/>
</dbReference>